<keyword evidence="2" id="KW-1185">Reference proteome</keyword>
<organism evidence="1 2">
    <name type="scientific">Plasmopara halstedii</name>
    <name type="common">Downy mildew of sunflower</name>
    <dbReference type="NCBI Taxonomy" id="4781"/>
    <lineage>
        <taxon>Eukaryota</taxon>
        <taxon>Sar</taxon>
        <taxon>Stramenopiles</taxon>
        <taxon>Oomycota</taxon>
        <taxon>Peronosporomycetes</taxon>
        <taxon>Peronosporales</taxon>
        <taxon>Peronosporaceae</taxon>
        <taxon>Plasmopara</taxon>
    </lineage>
</organism>
<dbReference type="AlphaFoldDB" id="A0A0P1AAB8"/>
<dbReference type="EMBL" id="CCYD01000290">
    <property type="protein sequence ID" value="CEG37678.1"/>
    <property type="molecule type" value="Genomic_DNA"/>
</dbReference>
<dbReference type="Proteomes" id="UP000054928">
    <property type="component" value="Unassembled WGS sequence"/>
</dbReference>
<proteinExistence type="predicted"/>
<evidence type="ECO:0000313" key="1">
    <source>
        <dbReference type="EMBL" id="CEG37678.1"/>
    </source>
</evidence>
<name>A0A0P1AAB8_PLAHL</name>
<reference evidence="2" key="1">
    <citation type="submission" date="2014-09" db="EMBL/GenBank/DDBJ databases">
        <authorList>
            <person name="Sharma Rahul"/>
            <person name="Thines Marco"/>
        </authorList>
    </citation>
    <scope>NUCLEOTIDE SEQUENCE [LARGE SCALE GENOMIC DNA]</scope>
</reference>
<dbReference type="RefSeq" id="XP_024574047.1">
    <property type="nucleotide sequence ID" value="XM_024723030.1"/>
</dbReference>
<protein>
    <submittedName>
        <fullName evidence="1">Uncharacterized protein</fullName>
    </submittedName>
</protein>
<evidence type="ECO:0000313" key="2">
    <source>
        <dbReference type="Proteomes" id="UP000054928"/>
    </source>
</evidence>
<dbReference type="GeneID" id="36400792"/>
<accession>A0A0P1AAB8</accession>
<sequence length="56" mass="6527">MNSSGSHLARTVTHSHKYGYWRFPENHLDYSEVVDAIRGETQRVLTHLDTSNVREQ</sequence>